<organism evidence="1 2">
    <name type="scientific">Marasmius crinis-equi</name>
    <dbReference type="NCBI Taxonomy" id="585013"/>
    <lineage>
        <taxon>Eukaryota</taxon>
        <taxon>Fungi</taxon>
        <taxon>Dikarya</taxon>
        <taxon>Basidiomycota</taxon>
        <taxon>Agaricomycotina</taxon>
        <taxon>Agaricomycetes</taxon>
        <taxon>Agaricomycetidae</taxon>
        <taxon>Agaricales</taxon>
        <taxon>Marasmiineae</taxon>
        <taxon>Marasmiaceae</taxon>
        <taxon>Marasmius</taxon>
    </lineage>
</organism>
<evidence type="ECO:0000313" key="2">
    <source>
        <dbReference type="Proteomes" id="UP001465976"/>
    </source>
</evidence>
<sequence>MMRNLIAKAQARLLDDDRQYLTSYRRWVNWVKLTESDQAPKVWHDLFERPQFNSLGHFKYCGADYNTFRDISPAEPSPFFSLQLPVPPTATADLVHHTDAFIRAASPPTSHSASLSALKTLRVKDVVLSSPTVRLLSKLNGVQALDLSTSQTLTPFLEELGQCLGTEERFPFPSLVLLNLRNFAFGLNPPDIPNELKIRMLESLSARINRGRGIIALTLESCEGFLEEEIDVIREIVPGFEQV</sequence>
<name>A0ABR3F0H7_9AGAR</name>
<evidence type="ECO:0000313" key="1">
    <source>
        <dbReference type="EMBL" id="KAL0568693.1"/>
    </source>
</evidence>
<proteinExistence type="predicted"/>
<keyword evidence="2" id="KW-1185">Reference proteome</keyword>
<dbReference type="Proteomes" id="UP001465976">
    <property type="component" value="Unassembled WGS sequence"/>
</dbReference>
<gene>
    <name evidence="1" type="ORF">V5O48_013285</name>
</gene>
<accession>A0ABR3F0H7</accession>
<protein>
    <submittedName>
        <fullName evidence="1">Uncharacterized protein</fullName>
    </submittedName>
</protein>
<comment type="caution">
    <text evidence="1">The sequence shown here is derived from an EMBL/GenBank/DDBJ whole genome shotgun (WGS) entry which is preliminary data.</text>
</comment>
<dbReference type="EMBL" id="JBAHYK010001277">
    <property type="protein sequence ID" value="KAL0568693.1"/>
    <property type="molecule type" value="Genomic_DNA"/>
</dbReference>
<dbReference type="SUPFAM" id="SSF52047">
    <property type="entry name" value="RNI-like"/>
    <property type="match status" value="1"/>
</dbReference>
<reference evidence="1 2" key="1">
    <citation type="submission" date="2024-02" db="EMBL/GenBank/DDBJ databases">
        <title>A draft genome for the cacao thread blight pathogen Marasmius crinis-equi.</title>
        <authorList>
            <person name="Cohen S.P."/>
            <person name="Baruah I.K."/>
            <person name="Amoako-Attah I."/>
            <person name="Bukari Y."/>
            <person name="Meinhardt L.W."/>
            <person name="Bailey B.A."/>
        </authorList>
    </citation>
    <scope>NUCLEOTIDE SEQUENCE [LARGE SCALE GENOMIC DNA]</scope>
    <source>
        <strain evidence="1 2">GH-76</strain>
    </source>
</reference>